<proteinExistence type="inferred from homology"/>
<dbReference type="Pfam" id="PF00708">
    <property type="entry name" value="Acylphosphatase"/>
    <property type="match status" value="1"/>
</dbReference>
<dbReference type="EMBL" id="VCJR02000001">
    <property type="protein sequence ID" value="NHK26968.1"/>
    <property type="molecule type" value="Genomic_DNA"/>
</dbReference>
<dbReference type="PROSITE" id="PS51160">
    <property type="entry name" value="ACYLPHOSPHATASE_3"/>
    <property type="match status" value="1"/>
</dbReference>
<sequence>MSTTVKTIAARITGKVQGVSYRAWTRGEAMARGLNGWVRNEADGSVRAVFSGSEDMVDEMADLLYEGPPAARVDGLEMQKAKPPEEIGFGILG</sequence>
<evidence type="ECO:0000256" key="1">
    <source>
        <dbReference type="ARBA" id="ARBA00005614"/>
    </source>
</evidence>
<dbReference type="PRINTS" id="PR00112">
    <property type="entry name" value="ACYLPHPHTASE"/>
</dbReference>
<evidence type="ECO:0000256" key="5">
    <source>
        <dbReference type="RuleBase" id="RU004168"/>
    </source>
</evidence>
<keyword evidence="4" id="KW-0378">Hydrolase</keyword>
<evidence type="ECO:0000313" key="7">
    <source>
        <dbReference type="EMBL" id="NHK26968.1"/>
    </source>
</evidence>
<dbReference type="PANTHER" id="PTHR47268:SF4">
    <property type="entry name" value="ACYLPHOSPHATASE"/>
    <property type="match status" value="1"/>
</dbReference>
<dbReference type="SUPFAM" id="SSF54975">
    <property type="entry name" value="Acylphosphatase/BLUF domain-like"/>
    <property type="match status" value="1"/>
</dbReference>
<dbReference type="PANTHER" id="PTHR47268">
    <property type="entry name" value="ACYLPHOSPHATASE"/>
    <property type="match status" value="1"/>
</dbReference>
<evidence type="ECO:0000256" key="3">
    <source>
        <dbReference type="ARBA" id="ARBA00047645"/>
    </source>
</evidence>
<dbReference type="InterPro" id="IPR036046">
    <property type="entry name" value="Acylphosphatase-like_dom_sf"/>
</dbReference>
<comment type="catalytic activity">
    <reaction evidence="3 4">
        <text>an acyl phosphate + H2O = a carboxylate + phosphate + H(+)</text>
        <dbReference type="Rhea" id="RHEA:14965"/>
        <dbReference type="ChEBI" id="CHEBI:15377"/>
        <dbReference type="ChEBI" id="CHEBI:15378"/>
        <dbReference type="ChEBI" id="CHEBI:29067"/>
        <dbReference type="ChEBI" id="CHEBI:43474"/>
        <dbReference type="ChEBI" id="CHEBI:59918"/>
        <dbReference type="EC" id="3.6.1.7"/>
    </reaction>
</comment>
<feature type="active site" evidence="4">
    <location>
        <position position="40"/>
    </location>
</feature>
<feature type="active site" evidence="4">
    <location>
        <position position="22"/>
    </location>
</feature>
<evidence type="ECO:0000259" key="6">
    <source>
        <dbReference type="PROSITE" id="PS51160"/>
    </source>
</evidence>
<gene>
    <name evidence="7" type="ORF">FF098_003475</name>
</gene>
<protein>
    <recommendedName>
        <fullName evidence="2 4">acylphosphatase</fullName>
        <ecNumber evidence="2 4">3.6.1.7</ecNumber>
    </recommendedName>
</protein>
<dbReference type="Gene3D" id="3.30.70.100">
    <property type="match status" value="1"/>
</dbReference>
<dbReference type="RefSeq" id="WP_155137437.1">
    <property type="nucleotide sequence ID" value="NZ_BMGZ01000001.1"/>
</dbReference>
<evidence type="ECO:0000256" key="2">
    <source>
        <dbReference type="ARBA" id="ARBA00012150"/>
    </source>
</evidence>
<dbReference type="InterPro" id="IPR017968">
    <property type="entry name" value="Acylphosphatase_CS"/>
</dbReference>
<feature type="domain" description="Acylphosphatase-like" evidence="6">
    <location>
        <begin position="7"/>
        <end position="93"/>
    </location>
</feature>
<dbReference type="InterPro" id="IPR020456">
    <property type="entry name" value="Acylphosphatase"/>
</dbReference>
<comment type="similarity">
    <text evidence="1 5">Belongs to the acylphosphatase family.</text>
</comment>
<accession>A0ABX0HKT2</accession>
<reference evidence="7 8" key="1">
    <citation type="submission" date="2020-02" db="EMBL/GenBank/DDBJ databases">
        <title>Genome sequence of Parvularcula flava strain NH6-79.</title>
        <authorList>
            <person name="Abdul Karim M.H."/>
            <person name="Lam M.Q."/>
            <person name="Chen S.J."/>
            <person name="Yahya A."/>
            <person name="Shahir S."/>
            <person name="Shamsir M.S."/>
            <person name="Chong C.S."/>
        </authorList>
    </citation>
    <scope>NUCLEOTIDE SEQUENCE [LARGE SCALE GENOMIC DNA]</scope>
    <source>
        <strain evidence="7 8">NH6-79</strain>
    </source>
</reference>
<dbReference type="EC" id="3.6.1.7" evidence="2 4"/>
<dbReference type="Proteomes" id="UP000818603">
    <property type="component" value="Unassembled WGS sequence"/>
</dbReference>
<organism evidence="7 8">
    <name type="scientific">Aquisalinus luteolus</name>
    <dbReference type="NCBI Taxonomy" id="1566827"/>
    <lineage>
        <taxon>Bacteria</taxon>
        <taxon>Pseudomonadati</taxon>
        <taxon>Pseudomonadota</taxon>
        <taxon>Alphaproteobacteria</taxon>
        <taxon>Parvularculales</taxon>
        <taxon>Parvularculaceae</taxon>
        <taxon>Aquisalinus</taxon>
    </lineage>
</organism>
<dbReference type="PROSITE" id="PS00151">
    <property type="entry name" value="ACYLPHOSPHATASE_2"/>
    <property type="match status" value="1"/>
</dbReference>
<comment type="caution">
    <text evidence="7">The sequence shown here is derived from an EMBL/GenBank/DDBJ whole genome shotgun (WGS) entry which is preliminary data.</text>
</comment>
<evidence type="ECO:0000256" key="4">
    <source>
        <dbReference type="PROSITE-ProRule" id="PRU00520"/>
    </source>
</evidence>
<dbReference type="InterPro" id="IPR001792">
    <property type="entry name" value="Acylphosphatase-like_dom"/>
</dbReference>
<keyword evidence="8" id="KW-1185">Reference proteome</keyword>
<evidence type="ECO:0000313" key="8">
    <source>
        <dbReference type="Proteomes" id="UP000818603"/>
    </source>
</evidence>
<name>A0ABX0HKT2_9PROT</name>